<feature type="region of interest" description="Disordered" evidence="2">
    <location>
        <begin position="273"/>
        <end position="294"/>
    </location>
</feature>
<evidence type="ECO:0000313" key="5">
    <source>
        <dbReference type="Proteomes" id="UP000075884"/>
    </source>
</evidence>
<evidence type="ECO:0000256" key="2">
    <source>
        <dbReference type="SAM" id="MobiDB-lite"/>
    </source>
</evidence>
<feature type="region of interest" description="Disordered" evidence="2">
    <location>
        <begin position="634"/>
        <end position="708"/>
    </location>
</feature>
<dbReference type="PANTHER" id="PTHR13252">
    <property type="entry name" value="F-BOX ONLY PROTEIN 28"/>
    <property type="match status" value="1"/>
</dbReference>
<dbReference type="InterPro" id="IPR039719">
    <property type="entry name" value="FBXO28"/>
</dbReference>
<dbReference type="VEuPathDB" id="VectorBase:ADIR005593"/>
<feature type="compositionally biased region" description="Low complexity" evidence="2">
    <location>
        <begin position="273"/>
        <end position="291"/>
    </location>
</feature>
<name>A0A182ND79_9DIPT</name>
<feature type="compositionally biased region" description="Low complexity" evidence="2">
    <location>
        <begin position="637"/>
        <end position="654"/>
    </location>
</feature>
<dbReference type="AlphaFoldDB" id="A0A182ND79"/>
<evidence type="ECO:0000259" key="3">
    <source>
        <dbReference type="PROSITE" id="PS50181"/>
    </source>
</evidence>
<feature type="compositionally biased region" description="Polar residues" evidence="2">
    <location>
        <begin position="678"/>
        <end position="687"/>
    </location>
</feature>
<dbReference type="PANTHER" id="PTHR13252:SF1">
    <property type="entry name" value="DAMPENED, ISOFORM A"/>
    <property type="match status" value="1"/>
</dbReference>
<feature type="region of interest" description="Disordered" evidence="2">
    <location>
        <begin position="31"/>
        <end position="52"/>
    </location>
</feature>
<dbReference type="InterPro" id="IPR036047">
    <property type="entry name" value="F-box-like_dom_sf"/>
</dbReference>
<dbReference type="Pfam" id="PF00646">
    <property type="entry name" value="F-box"/>
    <property type="match status" value="1"/>
</dbReference>
<feature type="compositionally biased region" description="Low complexity" evidence="2">
    <location>
        <begin position="31"/>
        <end position="41"/>
    </location>
</feature>
<feature type="coiled-coil region" evidence="1">
    <location>
        <begin position="299"/>
        <end position="326"/>
    </location>
</feature>
<keyword evidence="1" id="KW-0175">Coiled coil</keyword>
<dbReference type="Proteomes" id="UP000075884">
    <property type="component" value="Unassembled WGS sequence"/>
</dbReference>
<keyword evidence="5" id="KW-1185">Reference proteome</keyword>
<reference evidence="4" key="2">
    <citation type="submission" date="2020-05" db="UniProtKB">
        <authorList>
            <consortium name="EnsemblMetazoa"/>
        </authorList>
    </citation>
    <scope>IDENTIFICATION</scope>
    <source>
        <strain evidence="4">WRAIR2</strain>
    </source>
</reference>
<dbReference type="CDD" id="cd22100">
    <property type="entry name" value="F-box_FBXO28"/>
    <property type="match status" value="1"/>
</dbReference>
<accession>A0A182ND79</accession>
<protein>
    <recommendedName>
        <fullName evidence="3">F-box domain-containing protein</fullName>
    </recommendedName>
</protein>
<proteinExistence type="predicted"/>
<reference evidence="5" key="1">
    <citation type="submission" date="2013-03" db="EMBL/GenBank/DDBJ databases">
        <title>The Genome Sequence of Anopheles dirus WRAIR2.</title>
        <authorList>
            <consortium name="The Broad Institute Genomics Platform"/>
            <person name="Neafsey D.E."/>
            <person name="Walton C."/>
            <person name="Walker B."/>
            <person name="Young S.K."/>
            <person name="Zeng Q."/>
            <person name="Gargeya S."/>
            <person name="Fitzgerald M."/>
            <person name="Haas B."/>
            <person name="Abouelleil A."/>
            <person name="Allen A.W."/>
            <person name="Alvarado L."/>
            <person name="Arachchi H.M."/>
            <person name="Berlin A.M."/>
            <person name="Chapman S.B."/>
            <person name="Gainer-Dewar J."/>
            <person name="Goldberg J."/>
            <person name="Griggs A."/>
            <person name="Gujja S."/>
            <person name="Hansen M."/>
            <person name="Howarth C."/>
            <person name="Imamovic A."/>
            <person name="Ireland A."/>
            <person name="Larimer J."/>
            <person name="McCowan C."/>
            <person name="Murphy C."/>
            <person name="Pearson M."/>
            <person name="Poon T.W."/>
            <person name="Priest M."/>
            <person name="Roberts A."/>
            <person name="Saif S."/>
            <person name="Shea T."/>
            <person name="Sisk P."/>
            <person name="Sykes S."/>
            <person name="Wortman J."/>
            <person name="Nusbaum C."/>
            <person name="Birren B."/>
        </authorList>
    </citation>
    <scope>NUCLEOTIDE SEQUENCE [LARGE SCALE GENOMIC DNA]</scope>
    <source>
        <strain evidence="5">WRAIR2</strain>
    </source>
</reference>
<dbReference type="GO" id="GO:0005634">
    <property type="term" value="C:nucleus"/>
    <property type="evidence" value="ECO:0007669"/>
    <property type="project" value="TreeGrafter"/>
</dbReference>
<evidence type="ECO:0000256" key="1">
    <source>
        <dbReference type="SAM" id="Coils"/>
    </source>
</evidence>
<organism evidence="4 5">
    <name type="scientific">Anopheles dirus</name>
    <dbReference type="NCBI Taxonomy" id="7168"/>
    <lineage>
        <taxon>Eukaryota</taxon>
        <taxon>Metazoa</taxon>
        <taxon>Ecdysozoa</taxon>
        <taxon>Arthropoda</taxon>
        <taxon>Hexapoda</taxon>
        <taxon>Insecta</taxon>
        <taxon>Pterygota</taxon>
        <taxon>Neoptera</taxon>
        <taxon>Endopterygota</taxon>
        <taxon>Diptera</taxon>
        <taxon>Nematocera</taxon>
        <taxon>Culicoidea</taxon>
        <taxon>Culicidae</taxon>
        <taxon>Anophelinae</taxon>
        <taxon>Anopheles</taxon>
    </lineage>
</organism>
<feature type="compositionally biased region" description="Low complexity" evidence="2">
    <location>
        <begin position="688"/>
        <end position="698"/>
    </location>
</feature>
<dbReference type="GO" id="GO:0003713">
    <property type="term" value="F:transcription coactivator activity"/>
    <property type="evidence" value="ECO:0007669"/>
    <property type="project" value="TreeGrafter"/>
</dbReference>
<dbReference type="InterPro" id="IPR001810">
    <property type="entry name" value="F-box_dom"/>
</dbReference>
<dbReference type="EnsemblMetazoa" id="ADIR005593-RA">
    <property type="protein sequence ID" value="ADIR005593-PA"/>
    <property type="gene ID" value="ADIR005593"/>
</dbReference>
<evidence type="ECO:0000313" key="4">
    <source>
        <dbReference type="EnsemblMetazoa" id="ADIR005593-PA"/>
    </source>
</evidence>
<feature type="compositionally biased region" description="Polar residues" evidence="2">
    <location>
        <begin position="42"/>
        <end position="52"/>
    </location>
</feature>
<feature type="compositionally biased region" description="Basic residues" evidence="2">
    <location>
        <begin position="668"/>
        <end position="677"/>
    </location>
</feature>
<dbReference type="SUPFAM" id="SSF81383">
    <property type="entry name" value="F-box domain"/>
    <property type="match status" value="1"/>
</dbReference>
<feature type="domain" description="F-box" evidence="3">
    <location>
        <begin position="95"/>
        <end position="143"/>
    </location>
</feature>
<sequence length="708" mass="78053">MVSTRQMTGATSEESSLHFIRVIPATTSSSNAAAITPSNTSKTTATAFQPSPASPTGTALSILSSSSNLNSVGFRTDGVPPALVTSAQHFQQQRELNLMDLPTEILGHIFSFVGYKKIAHMRVISRQMNQVCSALLNSTFQKLQNQMHTRFQTVKAKMPRRESARRNHPLACECDILETCYMRLSLLQMTFGKHIERKHCCFFPGGILDEVYSVLNYIRTSPSLDRPFKVTDELFDLSTMAMEYFKEHIEPNLPDIAYFTNSTKSFAALETSSSNLSRDTSHSSSSSPPQSNMVLRKGIRKIKQGMKRYNNQLTVLRSELRTCKRKATEQAKTITEQQKLLAEQQKQTLEFANRLDETDKKNDELSRKFSTVLQELNKCKTELQYWRSKSPATTICNPHGQAVPPYDLQTLTGQNVVSYDIDLLAMGIPRSGTATYTNGEGNRKRDDPVQCKERFECNSHKFIANESPVITESSDSHPVILAKPGAKRKLDCLTATDCDESGIATLDNDAARLDGGLACLNPPFAAASLAASYSSSSLSPPMNASSAACDSPFLPSTSAFSPKERVEANCNTETPATGLENVTTSASVHTNVVESFDSTTQDNDCDVVSSLSLAAAKSFFTNTKAIHQSHANNHMLNQSNGSHNSSSSFSSNVDSKNDSTSYDSNTNHIKKIRKVQNKARSQSYNKQTNHSTTINTHTKTTRSKQLDK</sequence>
<dbReference type="PROSITE" id="PS50181">
    <property type="entry name" value="FBOX"/>
    <property type="match status" value="1"/>
</dbReference>